<evidence type="ECO:0000256" key="2">
    <source>
        <dbReference type="ARBA" id="ARBA00007886"/>
    </source>
</evidence>
<organism evidence="11 12">
    <name type="scientific">Tumebacillus lipolyticus</name>
    <dbReference type="NCBI Taxonomy" id="1280370"/>
    <lineage>
        <taxon>Bacteria</taxon>
        <taxon>Bacillati</taxon>
        <taxon>Bacillota</taxon>
        <taxon>Bacilli</taxon>
        <taxon>Bacillales</taxon>
        <taxon>Alicyclobacillaceae</taxon>
        <taxon>Tumebacillus</taxon>
    </lineage>
</organism>
<feature type="signal peptide" evidence="8">
    <location>
        <begin position="1"/>
        <end position="28"/>
    </location>
</feature>
<sequence>MRNATSRRSTRLSLLLIASLLLTGCAQKNILEDLGLITAAAYDLAEDKKLKVTVTMPETSQEATEKVQVITAKGALFKEATSNISLATDRQVVSGQMRTAIFSEKLARVGLWRAVDTLLRDVNITSSLILCISDGDAREVLATKYPEHQRVGKYIFELLSKEAKTFSIPKTTLYGFAREYNSSGTDPVIPYIRLTGEHLLAAGTALFRDDRFVGSLSPEETKMFLMLKGSGKGADLKQTLHNLGGDEGAAQVLLTYVLSKQSHEASIQDGKPQIVFDIKLFGQVIEYTGTQSISKKDVLEKIEREVEKGLKKRMEDLIQQLQRKYKCDPIGIGDHLRAKGLYKRWNHDIWREAYAQTKIKVNLKLDIIRTGIIK</sequence>
<gene>
    <name evidence="11" type="ORF">ACFSOY_09460</name>
</gene>
<dbReference type="Proteomes" id="UP001597343">
    <property type="component" value="Unassembled WGS sequence"/>
</dbReference>
<evidence type="ECO:0000313" key="11">
    <source>
        <dbReference type="EMBL" id="MFD2170224.1"/>
    </source>
</evidence>
<evidence type="ECO:0000256" key="7">
    <source>
        <dbReference type="ARBA" id="ARBA00023288"/>
    </source>
</evidence>
<dbReference type="Pfam" id="PF25198">
    <property type="entry name" value="Spore_GerAC_N"/>
    <property type="match status" value="1"/>
</dbReference>
<comment type="caution">
    <text evidence="11">The sequence shown here is derived from an EMBL/GenBank/DDBJ whole genome shotgun (WGS) entry which is preliminary data.</text>
</comment>
<feature type="domain" description="Spore germination protein N-terminal" evidence="10">
    <location>
        <begin position="28"/>
        <end position="193"/>
    </location>
</feature>
<evidence type="ECO:0000259" key="9">
    <source>
        <dbReference type="Pfam" id="PF05504"/>
    </source>
</evidence>
<keyword evidence="3" id="KW-0309">Germination</keyword>
<evidence type="ECO:0000256" key="3">
    <source>
        <dbReference type="ARBA" id="ARBA00022544"/>
    </source>
</evidence>
<name>A0ABW4ZX31_9BACL</name>
<dbReference type="RefSeq" id="WP_386045978.1">
    <property type="nucleotide sequence ID" value="NZ_JBHUIO010000005.1"/>
</dbReference>
<feature type="domain" description="Spore germination GerAC-like C-terminal" evidence="9">
    <location>
        <begin position="203"/>
        <end position="371"/>
    </location>
</feature>
<evidence type="ECO:0000313" key="12">
    <source>
        <dbReference type="Proteomes" id="UP001597343"/>
    </source>
</evidence>
<dbReference type="InterPro" id="IPR046953">
    <property type="entry name" value="Spore_GerAC-like_C"/>
</dbReference>
<keyword evidence="4 8" id="KW-0732">Signal</keyword>
<evidence type="ECO:0000259" key="10">
    <source>
        <dbReference type="Pfam" id="PF25198"/>
    </source>
</evidence>
<keyword evidence="7" id="KW-0449">Lipoprotein</keyword>
<dbReference type="InterPro" id="IPR008844">
    <property type="entry name" value="Spore_GerAC-like"/>
</dbReference>
<accession>A0ABW4ZX31</accession>
<dbReference type="NCBIfam" id="TIGR02887">
    <property type="entry name" value="spore_ger_x_C"/>
    <property type="match status" value="1"/>
</dbReference>
<feature type="chain" id="PRO_5045104415" evidence="8">
    <location>
        <begin position="29"/>
        <end position="374"/>
    </location>
</feature>
<evidence type="ECO:0000256" key="5">
    <source>
        <dbReference type="ARBA" id="ARBA00023136"/>
    </source>
</evidence>
<keyword evidence="6" id="KW-0564">Palmitate</keyword>
<dbReference type="EMBL" id="JBHUIO010000005">
    <property type="protein sequence ID" value="MFD2170224.1"/>
    <property type="molecule type" value="Genomic_DNA"/>
</dbReference>
<dbReference type="PANTHER" id="PTHR35789:SF1">
    <property type="entry name" value="SPORE GERMINATION PROTEIN B3"/>
    <property type="match status" value="1"/>
</dbReference>
<evidence type="ECO:0000256" key="6">
    <source>
        <dbReference type="ARBA" id="ARBA00023139"/>
    </source>
</evidence>
<dbReference type="Gene3D" id="3.30.300.210">
    <property type="entry name" value="Nutrient germinant receptor protein C, domain 3"/>
    <property type="match status" value="1"/>
</dbReference>
<proteinExistence type="inferred from homology"/>
<evidence type="ECO:0000256" key="8">
    <source>
        <dbReference type="SAM" id="SignalP"/>
    </source>
</evidence>
<comment type="similarity">
    <text evidence="2">Belongs to the GerABKC lipoprotein family.</text>
</comment>
<dbReference type="InterPro" id="IPR038501">
    <property type="entry name" value="Spore_GerAC_C_sf"/>
</dbReference>
<protein>
    <submittedName>
        <fullName evidence="11">Ger(X)C family spore germination protein</fullName>
    </submittedName>
</protein>
<evidence type="ECO:0000256" key="4">
    <source>
        <dbReference type="ARBA" id="ARBA00022729"/>
    </source>
</evidence>
<keyword evidence="5" id="KW-0472">Membrane</keyword>
<keyword evidence="12" id="KW-1185">Reference proteome</keyword>
<comment type="subcellular location">
    <subcellularLocation>
        <location evidence="1">Membrane</location>
        <topology evidence="1">Lipid-anchor</topology>
    </subcellularLocation>
</comment>
<dbReference type="PROSITE" id="PS51257">
    <property type="entry name" value="PROKAR_LIPOPROTEIN"/>
    <property type="match status" value="1"/>
</dbReference>
<reference evidence="12" key="1">
    <citation type="journal article" date="2019" name="Int. J. Syst. Evol. Microbiol.">
        <title>The Global Catalogue of Microorganisms (GCM) 10K type strain sequencing project: providing services to taxonomists for standard genome sequencing and annotation.</title>
        <authorList>
            <consortium name="The Broad Institute Genomics Platform"/>
            <consortium name="The Broad Institute Genome Sequencing Center for Infectious Disease"/>
            <person name="Wu L."/>
            <person name="Ma J."/>
        </authorList>
    </citation>
    <scope>NUCLEOTIDE SEQUENCE [LARGE SCALE GENOMIC DNA]</scope>
    <source>
        <strain evidence="12">CGMCC 1.13574</strain>
    </source>
</reference>
<dbReference type="PANTHER" id="PTHR35789">
    <property type="entry name" value="SPORE GERMINATION PROTEIN B3"/>
    <property type="match status" value="1"/>
</dbReference>
<evidence type="ECO:0000256" key="1">
    <source>
        <dbReference type="ARBA" id="ARBA00004635"/>
    </source>
</evidence>
<dbReference type="Pfam" id="PF05504">
    <property type="entry name" value="Spore_GerAC"/>
    <property type="match status" value="1"/>
</dbReference>
<dbReference type="InterPro" id="IPR057336">
    <property type="entry name" value="GerAC_N"/>
</dbReference>